<accession>L0E0U4</accession>
<organism evidence="2 3">
    <name type="scientific">Thioalkalivibrio nitratireducens (strain DSM 14787 / UNIQEM 213 / ALEN2)</name>
    <dbReference type="NCBI Taxonomy" id="1255043"/>
    <lineage>
        <taxon>Bacteria</taxon>
        <taxon>Pseudomonadati</taxon>
        <taxon>Pseudomonadota</taxon>
        <taxon>Gammaproteobacteria</taxon>
        <taxon>Chromatiales</taxon>
        <taxon>Ectothiorhodospiraceae</taxon>
        <taxon>Thioalkalivibrio</taxon>
    </lineage>
</organism>
<proteinExistence type="predicted"/>
<evidence type="ECO:0000313" key="2">
    <source>
        <dbReference type="EMBL" id="AGA35449.1"/>
    </source>
</evidence>
<dbReference type="Proteomes" id="UP000010809">
    <property type="component" value="Chromosome"/>
</dbReference>
<keyword evidence="3" id="KW-1185">Reference proteome</keyword>
<dbReference type="eggNOG" id="COG3547">
    <property type="taxonomic scope" value="Bacteria"/>
</dbReference>
<feature type="region of interest" description="Disordered" evidence="1">
    <location>
        <begin position="319"/>
        <end position="348"/>
    </location>
</feature>
<name>L0E0U4_THIND</name>
<feature type="region of interest" description="Disordered" evidence="1">
    <location>
        <begin position="371"/>
        <end position="419"/>
    </location>
</feature>
<dbReference type="PANTHER" id="PTHR33055:SF15">
    <property type="entry name" value="TRANSPOSASE-RELATED"/>
    <property type="match status" value="1"/>
</dbReference>
<dbReference type="InterPro" id="IPR047650">
    <property type="entry name" value="Transpos_IS110"/>
</dbReference>
<evidence type="ECO:0000256" key="1">
    <source>
        <dbReference type="SAM" id="MobiDB-lite"/>
    </source>
</evidence>
<evidence type="ECO:0000313" key="3">
    <source>
        <dbReference type="Proteomes" id="UP000010809"/>
    </source>
</evidence>
<sequence length="451" mass="49067">MDITPIHRRVVGLDVHQSKITACALIEQPDGSVAVEHREFGGFKRDRRALAEWVRGFDPEVVVMESTGIYWKSPMRPLSVWASWPGWSMPVTPETCLAARPTSPMPSGWPRWPVPVCCGLRSFLRPRSAICASIARQRQKLVGMLAAEKNRLHKVLTDAGIRLNVLVSDVHGASARAMIKALLADAPMHAILDLAGRLRASREELFEALQPEELSTRHRFVLNEVLAHIEYLEAMIARFEQELLAGLAPGNRRCACWKPCPASTALAPPCCSSKSAPTWRASATRNAWLPGSASAPATTRAPVNARADARARATPGSVACCASSRKPPPAPAVRSRTSFRPCPSARDTSAPSWPWRTSSCASSTPCSIMRPLPGPHRRLRGSRRAAQRAALAEDAGKARLSHRHLSRHTGSSSPASRHLRTGMRHARISLAPTSGSFTLTIMSSGVRHPEG</sequence>
<protein>
    <submittedName>
        <fullName evidence="2">ISAfe3, transposase</fullName>
    </submittedName>
</protein>
<reference evidence="2" key="1">
    <citation type="submission" date="2015-12" db="EMBL/GenBank/DDBJ databases">
        <authorList>
            <person name="Tikhonova T.V."/>
            <person name="Pavlov A.R."/>
            <person name="Beletsky A.V."/>
            <person name="Mardanov A.V."/>
            <person name="Sorokin D.Y."/>
            <person name="Ravin N.V."/>
            <person name="Popov V.O."/>
        </authorList>
    </citation>
    <scope>NUCLEOTIDE SEQUENCE</scope>
    <source>
        <strain evidence="2">DSM 14787</strain>
    </source>
</reference>
<dbReference type="EMBL" id="CP003989">
    <property type="protein sequence ID" value="AGA35449.1"/>
    <property type="molecule type" value="Genomic_DNA"/>
</dbReference>
<feature type="compositionally biased region" description="Basic residues" evidence="1">
    <location>
        <begin position="375"/>
        <end position="386"/>
    </location>
</feature>
<dbReference type="HOGENOM" id="CLU_036902_18_0_6"/>
<dbReference type="AlphaFoldDB" id="L0E0U4"/>
<dbReference type="PANTHER" id="PTHR33055">
    <property type="entry name" value="TRANSPOSASE FOR INSERTION SEQUENCE ELEMENT IS1111A"/>
    <property type="match status" value="1"/>
</dbReference>
<gene>
    <name evidence="2" type="ordered locus">TVNIR_3825</name>
</gene>
<dbReference type="KEGG" id="tni:TVNIR_3825"/>